<feature type="chain" id="PRO_5029799963" evidence="1">
    <location>
        <begin position="24"/>
        <end position="940"/>
    </location>
</feature>
<feature type="domain" description="Secretion system C-terminal sorting" evidence="2">
    <location>
        <begin position="864"/>
        <end position="932"/>
    </location>
</feature>
<name>A0A7K1SWY3_9SPHI</name>
<keyword evidence="4" id="KW-1185">Reference proteome</keyword>
<dbReference type="InterPro" id="IPR026444">
    <property type="entry name" value="Secre_tail"/>
</dbReference>
<feature type="signal peptide" evidence="1">
    <location>
        <begin position="1"/>
        <end position="23"/>
    </location>
</feature>
<proteinExistence type="predicted"/>
<evidence type="ECO:0000259" key="2">
    <source>
        <dbReference type="Pfam" id="PF18962"/>
    </source>
</evidence>
<sequence>MSKSNLNRITFLLMLLLPAFSFAQGITNNGAAIIVNGTSTTTSNVYININGTTGNYLNTGTGVINCTNIGYDVNADGSATSNITVGGNWTNNGSTTGITGNGLTTIFNNATATQTIGGTSATTFFNLICQGLGKTFSASSSAFAVQVNQNFSVSSAVTYSNISSILIGKSFMGNSSINSGSLPVTIGDDYLNTATGYNVTGNYTYNGSAASASPLIVGALNYNNLNILSSDGVTKAAPVNGTTTVSGILTVADKCTLQANGNLTLLSTASGTASIAALTGTANITGNVNVQRFVTGSYGRSYRLISSPVYNSTSFYTIASLINNTPITGPNPGTGSFDASNTNNASIWMYREGDPFPANTVIKDSDYKGIYSLTENIPVGTGLLFFNRGSRTNLTTKLRGPVFPTPDDNAIVFTGVPNQGTINVKVPQNNINNFTVSSPYVKESPGSSVQSAYYYKYNSSYPPVANLLRTNWYGTSGKTGDQGSDGFNLIGNPYASTIDIDQVTFGTDVSPLVYVYNPATKQFSYYSKGSATSGSAVTDGNGASRYIASGEGFFAKCNVVGSTNAGVTFAESNKVSTQLTSSTSPLLLMSAHIKGEPNAGQFIMGAPVSNGLDLIAGVTSKLMLQLKTDSVNYDGIGLFFNKNLSANYDKEDASDLDGITPSVYLSSYSNDNVRLAINKMPTVNKEMRIRLFIDATSTANQQLRITDMANIAPKYNVYVIDHHQKDSLLLNQNNAYNFKINNADTTTNGGNRLELVFKINPDGIYKLLTFIGEINNRSIVLNWTTKNEAGYTVFTVEKSTDGGKTFLAIGSVAANNTGSYTYTDNDAENGSVIYRLKQTVLDDTSYSDQVKINFNALNIASFYVYPNPASSYIQLNSPQVIKGNAEIRIINMTGSTVLKSTENSNNALRMDVTSLMPGVYVVELTDANKKVIGRAKFIKN</sequence>
<dbReference type="Pfam" id="PF18962">
    <property type="entry name" value="Por_Secre_tail"/>
    <property type="match status" value="1"/>
</dbReference>
<dbReference type="NCBIfam" id="TIGR04183">
    <property type="entry name" value="Por_Secre_tail"/>
    <property type="match status" value="1"/>
</dbReference>
<keyword evidence="1" id="KW-0732">Signal</keyword>
<dbReference type="RefSeq" id="WP_157566475.1">
    <property type="nucleotide sequence ID" value="NZ_WPIK01000007.1"/>
</dbReference>
<evidence type="ECO:0000313" key="4">
    <source>
        <dbReference type="Proteomes" id="UP000462014"/>
    </source>
</evidence>
<dbReference type="EMBL" id="WPIK01000007">
    <property type="protein sequence ID" value="MVN21822.1"/>
    <property type="molecule type" value="Genomic_DNA"/>
</dbReference>
<organism evidence="3 4">
    <name type="scientific">Mucilaginibacter arboris</name>
    <dbReference type="NCBI Taxonomy" id="2682090"/>
    <lineage>
        <taxon>Bacteria</taxon>
        <taxon>Pseudomonadati</taxon>
        <taxon>Bacteroidota</taxon>
        <taxon>Sphingobacteriia</taxon>
        <taxon>Sphingobacteriales</taxon>
        <taxon>Sphingobacteriaceae</taxon>
        <taxon>Mucilaginibacter</taxon>
    </lineage>
</organism>
<gene>
    <name evidence="3" type="ORF">GO621_09755</name>
</gene>
<comment type="caution">
    <text evidence="3">The sequence shown here is derived from an EMBL/GenBank/DDBJ whole genome shotgun (WGS) entry which is preliminary data.</text>
</comment>
<accession>A0A7K1SWY3</accession>
<protein>
    <submittedName>
        <fullName evidence="3">T9SS type A sorting domain-containing protein</fullName>
    </submittedName>
</protein>
<evidence type="ECO:0000313" key="3">
    <source>
        <dbReference type="EMBL" id="MVN21822.1"/>
    </source>
</evidence>
<evidence type="ECO:0000256" key="1">
    <source>
        <dbReference type="SAM" id="SignalP"/>
    </source>
</evidence>
<dbReference type="Proteomes" id="UP000462014">
    <property type="component" value="Unassembled WGS sequence"/>
</dbReference>
<reference evidence="3 4" key="1">
    <citation type="submission" date="2019-12" db="EMBL/GenBank/DDBJ databases">
        <title>Mucilaginibacter sp. HMF7410 genome sequencing and assembly.</title>
        <authorList>
            <person name="Kang H."/>
            <person name="Cha I."/>
            <person name="Kim H."/>
            <person name="Joh K."/>
        </authorList>
    </citation>
    <scope>NUCLEOTIDE SEQUENCE [LARGE SCALE GENOMIC DNA]</scope>
    <source>
        <strain evidence="3 4">HMF7410</strain>
    </source>
</reference>
<dbReference type="AlphaFoldDB" id="A0A7K1SWY3"/>